<accession>A0A6C0LRH4</accession>
<evidence type="ECO:0008006" key="8">
    <source>
        <dbReference type="Google" id="ProtNLM"/>
    </source>
</evidence>
<sequence>MKNLYQVLDLTETANHEEIKKAYRKLSNKWHPDKNSSEEAVGKMQEINEAYNILSDPEKRSKYDMYGEEGLQDDQNPFSGNNIFQNMFNKQHHGISRILETVYIELEQFYSQTKMKTQIEKSISCEDCQSTGFTDKQIHRCKKCGGTGISVIIQHMGNMQIQQQIPCQECRTTGKDLRNKNIICQTCHGKGEKNIKEDIEFDRPHNIIRDNKVHLKGKYIIKDGKKYEITLEIRIKYPENYEMFHNGKLLLKYRISLAESLCGFKKIINHPSGKKIIIESPPGNVITQEDIYLLDRLGLPIESSCGPLYIRFDINYPKSFDIPAHKKLSFEILEKILGGKLTADATKMEISTIDTIDFYNLSLIKKVEGKQDYDSDENIDDSGAPNCSQQ</sequence>
<dbReference type="SUPFAM" id="SSF49493">
    <property type="entry name" value="HSP40/DnaJ peptide-binding domain"/>
    <property type="match status" value="1"/>
</dbReference>
<protein>
    <recommendedName>
        <fullName evidence="8">J domain-containing protein</fullName>
    </recommendedName>
</protein>
<dbReference type="InterPro" id="IPR001623">
    <property type="entry name" value="DnaJ_domain"/>
</dbReference>
<evidence type="ECO:0000256" key="4">
    <source>
        <dbReference type="ARBA" id="ARBA00022833"/>
    </source>
</evidence>
<keyword evidence="1" id="KW-0479">Metal-binding</keyword>
<name>A0A6C0LRH4_9ZZZZ</name>
<evidence type="ECO:0000259" key="5">
    <source>
        <dbReference type="PROSITE" id="PS50076"/>
    </source>
</evidence>
<dbReference type="Gene3D" id="2.60.260.20">
    <property type="entry name" value="Urease metallochaperone UreE, N-terminal domain"/>
    <property type="match status" value="2"/>
</dbReference>
<keyword evidence="4" id="KW-0862">Zinc</keyword>
<evidence type="ECO:0000256" key="1">
    <source>
        <dbReference type="ARBA" id="ARBA00022723"/>
    </source>
</evidence>
<dbReference type="CDD" id="cd06257">
    <property type="entry name" value="DnaJ"/>
    <property type="match status" value="1"/>
</dbReference>
<dbReference type="CDD" id="cd10719">
    <property type="entry name" value="DnaJ_zf"/>
    <property type="match status" value="1"/>
</dbReference>
<dbReference type="Gene3D" id="2.10.230.10">
    <property type="entry name" value="Heat shock protein DnaJ, cysteine-rich domain"/>
    <property type="match status" value="1"/>
</dbReference>
<dbReference type="GO" id="GO:0030544">
    <property type="term" value="F:Hsp70 protein binding"/>
    <property type="evidence" value="ECO:0007669"/>
    <property type="project" value="InterPro"/>
</dbReference>
<dbReference type="InterPro" id="IPR036410">
    <property type="entry name" value="HSP_DnaJ_Cys-rich_dom_sf"/>
</dbReference>
<dbReference type="Pfam" id="PF00684">
    <property type="entry name" value="DnaJ_CXXCXGXG"/>
    <property type="match status" value="1"/>
</dbReference>
<organism evidence="7">
    <name type="scientific">viral metagenome</name>
    <dbReference type="NCBI Taxonomy" id="1070528"/>
    <lineage>
        <taxon>unclassified sequences</taxon>
        <taxon>metagenomes</taxon>
        <taxon>organismal metagenomes</taxon>
    </lineage>
</organism>
<dbReference type="PROSITE" id="PS50076">
    <property type="entry name" value="DNAJ_2"/>
    <property type="match status" value="1"/>
</dbReference>
<dbReference type="AlphaFoldDB" id="A0A6C0LRH4"/>
<keyword evidence="2" id="KW-0677">Repeat</keyword>
<keyword evidence="3" id="KW-0863">Zinc-finger</keyword>
<reference evidence="7" key="1">
    <citation type="journal article" date="2020" name="Nature">
        <title>Giant virus diversity and host interactions through global metagenomics.</title>
        <authorList>
            <person name="Schulz F."/>
            <person name="Roux S."/>
            <person name="Paez-Espino D."/>
            <person name="Jungbluth S."/>
            <person name="Walsh D.A."/>
            <person name="Denef V.J."/>
            <person name="McMahon K.D."/>
            <person name="Konstantinidis K.T."/>
            <person name="Eloe-Fadrosh E.A."/>
            <person name="Kyrpides N.C."/>
            <person name="Woyke T."/>
        </authorList>
    </citation>
    <scope>NUCLEOTIDE SEQUENCE</scope>
    <source>
        <strain evidence="7">GVMAG-S-1014582-52</strain>
    </source>
</reference>
<dbReference type="SUPFAM" id="SSF46565">
    <property type="entry name" value="Chaperone J-domain"/>
    <property type="match status" value="1"/>
</dbReference>
<dbReference type="GO" id="GO:0006457">
    <property type="term" value="P:protein folding"/>
    <property type="evidence" value="ECO:0007669"/>
    <property type="project" value="InterPro"/>
</dbReference>
<dbReference type="InterPro" id="IPR001305">
    <property type="entry name" value="HSP_DnaJ_Cys-rich_dom"/>
</dbReference>
<feature type="domain" description="J" evidence="5">
    <location>
        <begin position="3"/>
        <end position="67"/>
    </location>
</feature>
<dbReference type="InterPro" id="IPR002939">
    <property type="entry name" value="DnaJ_C"/>
</dbReference>
<dbReference type="EMBL" id="MN740556">
    <property type="protein sequence ID" value="QHU33013.1"/>
    <property type="molecule type" value="Genomic_DNA"/>
</dbReference>
<dbReference type="PROSITE" id="PS51188">
    <property type="entry name" value="ZF_CR"/>
    <property type="match status" value="1"/>
</dbReference>
<evidence type="ECO:0000259" key="6">
    <source>
        <dbReference type="PROSITE" id="PS51188"/>
    </source>
</evidence>
<dbReference type="SUPFAM" id="SSF57938">
    <property type="entry name" value="DnaJ/Hsp40 cysteine-rich domain"/>
    <property type="match status" value="1"/>
</dbReference>
<dbReference type="InterPro" id="IPR008971">
    <property type="entry name" value="HSP40/DnaJ_pept-bd"/>
</dbReference>
<feature type="domain" description="CR-type" evidence="6">
    <location>
        <begin position="112"/>
        <end position="196"/>
    </location>
</feature>
<dbReference type="Gene3D" id="1.10.287.110">
    <property type="entry name" value="DnaJ domain"/>
    <property type="match status" value="1"/>
</dbReference>
<dbReference type="GO" id="GO:0008270">
    <property type="term" value="F:zinc ion binding"/>
    <property type="evidence" value="ECO:0007669"/>
    <property type="project" value="UniProtKB-KW"/>
</dbReference>
<dbReference type="Pfam" id="PF01556">
    <property type="entry name" value="DnaJ_C"/>
    <property type="match status" value="1"/>
</dbReference>
<dbReference type="InterPro" id="IPR044713">
    <property type="entry name" value="DNJA1/2-like"/>
</dbReference>
<dbReference type="PRINTS" id="PR00625">
    <property type="entry name" value="JDOMAIN"/>
</dbReference>
<dbReference type="InterPro" id="IPR036869">
    <property type="entry name" value="J_dom_sf"/>
</dbReference>
<dbReference type="PANTHER" id="PTHR43888">
    <property type="entry name" value="DNAJ-LIKE-2, ISOFORM A-RELATED"/>
    <property type="match status" value="1"/>
</dbReference>
<dbReference type="SMART" id="SM00271">
    <property type="entry name" value="DnaJ"/>
    <property type="match status" value="1"/>
</dbReference>
<evidence type="ECO:0000313" key="7">
    <source>
        <dbReference type="EMBL" id="QHU33013.1"/>
    </source>
</evidence>
<dbReference type="FunFam" id="2.10.230.10:FF:000001">
    <property type="entry name" value="DnaJ subfamily A member 2"/>
    <property type="match status" value="1"/>
</dbReference>
<dbReference type="GO" id="GO:0051082">
    <property type="term" value="F:unfolded protein binding"/>
    <property type="evidence" value="ECO:0007669"/>
    <property type="project" value="InterPro"/>
</dbReference>
<evidence type="ECO:0000256" key="3">
    <source>
        <dbReference type="ARBA" id="ARBA00022771"/>
    </source>
</evidence>
<dbReference type="Pfam" id="PF00226">
    <property type="entry name" value="DnaJ"/>
    <property type="match status" value="1"/>
</dbReference>
<proteinExistence type="predicted"/>
<evidence type="ECO:0000256" key="2">
    <source>
        <dbReference type="ARBA" id="ARBA00022737"/>
    </source>
</evidence>